<dbReference type="GeneID" id="8580504"/>
<dbReference type="CTD" id="8580504"/>
<dbReference type="WormBase" id="CBG05699">
    <property type="protein sequence ID" value="CBP44642"/>
    <property type="gene ID" value="WBGene00028099"/>
</dbReference>
<accession>A8X035</accession>
<proteinExistence type="predicted"/>
<dbReference type="EMBL" id="HE601419">
    <property type="protein sequence ID" value="CAP25995.1"/>
    <property type="molecule type" value="Genomic_DNA"/>
</dbReference>
<dbReference type="RefSeq" id="XP_002638508.1">
    <property type="nucleotide sequence ID" value="XM_002638462.1"/>
</dbReference>
<dbReference type="InParanoid" id="A8X035"/>
<reference evidence="1 2" key="1">
    <citation type="journal article" date="2003" name="PLoS Biol.">
        <title>The genome sequence of Caenorhabditis briggsae: a platform for comparative genomics.</title>
        <authorList>
            <person name="Stein L.D."/>
            <person name="Bao Z."/>
            <person name="Blasiar D."/>
            <person name="Blumenthal T."/>
            <person name="Brent M.R."/>
            <person name="Chen N."/>
            <person name="Chinwalla A."/>
            <person name="Clarke L."/>
            <person name="Clee C."/>
            <person name="Coghlan A."/>
            <person name="Coulson A."/>
            <person name="D'Eustachio P."/>
            <person name="Fitch D.H."/>
            <person name="Fulton L.A."/>
            <person name="Fulton R.E."/>
            <person name="Griffiths-Jones S."/>
            <person name="Harris T.W."/>
            <person name="Hillier L.W."/>
            <person name="Kamath R."/>
            <person name="Kuwabara P.E."/>
            <person name="Mardis E.R."/>
            <person name="Marra M.A."/>
            <person name="Miner T.L."/>
            <person name="Minx P."/>
            <person name="Mullikin J.C."/>
            <person name="Plumb R.W."/>
            <person name="Rogers J."/>
            <person name="Schein J.E."/>
            <person name="Sohrmann M."/>
            <person name="Spieth J."/>
            <person name="Stajich J.E."/>
            <person name="Wei C."/>
            <person name="Willey D."/>
            <person name="Wilson R.K."/>
            <person name="Durbin R."/>
            <person name="Waterston R.H."/>
        </authorList>
    </citation>
    <scope>NUCLEOTIDE SEQUENCE [LARGE SCALE GENOMIC DNA]</scope>
    <source>
        <strain evidence="1 2">AF16</strain>
    </source>
</reference>
<feature type="non-terminal residue" evidence="1">
    <location>
        <position position="93"/>
    </location>
</feature>
<name>A8X035_CAEBR</name>
<reference evidence="1 2" key="2">
    <citation type="journal article" date="2011" name="PLoS Genet.">
        <title>Caenorhabditis briggsae recombinant inbred line genotypes reveal inter-strain incompatibility and the evolution of recombination.</title>
        <authorList>
            <person name="Ross J.A."/>
            <person name="Koboldt D.C."/>
            <person name="Staisch J.E."/>
            <person name="Chamberlin H.M."/>
            <person name="Gupta B.P."/>
            <person name="Miller R.D."/>
            <person name="Baird S.E."/>
            <person name="Haag E.S."/>
        </authorList>
    </citation>
    <scope>NUCLEOTIDE SEQUENCE [LARGE SCALE GENOMIC DNA]</scope>
    <source>
        <strain evidence="1 2">AF16</strain>
    </source>
</reference>
<feature type="non-terminal residue" evidence="1">
    <location>
        <position position="1"/>
    </location>
</feature>
<dbReference type="STRING" id="6238.A8X035"/>
<dbReference type="eggNOG" id="KOG3603">
    <property type="taxonomic scope" value="Eukaryota"/>
</dbReference>
<evidence type="ECO:0000313" key="2">
    <source>
        <dbReference type="Proteomes" id="UP000008549"/>
    </source>
</evidence>
<sequence>RVHFANIDDAIRRAVVRGVKIRFLAAALHYPDIGTRFLKSLESLNGFHANGTMEVVSLGLGDQQVGVSPDLQSIQISECQNFQFIHIMNQGMS</sequence>
<keyword evidence="2" id="KW-1185">Reference proteome</keyword>
<organism evidence="1 2">
    <name type="scientific">Caenorhabditis briggsae</name>
    <dbReference type="NCBI Taxonomy" id="6238"/>
    <lineage>
        <taxon>Eukaryota</taxon>
        <taxon>Metazoa</taxon>
        <taxon>Ecdysozoa</taxon>
        <taxon>Nematoda</taxon>
        <taxon>Chromadorea</taxon>
        <taxon>Rhabditida</taxon>
        <taxon>Rhabditina</taxon>
        <taxon>Rhabditomorpha</taxon>
        <taxon>Rhabditoidea</taxon>
        <taxon>Rhabditidae</taxon>
        <taxon>Peloderinae</taxon>
        <taxon>Caenorhabditis</taxon>
    </lineage>
</organism>
<gene>
    <name evidence="1 3" type="ORF">CBG05699</name>
    <name evidence="1" type="ORF">CBG_05699</name>
</gene>
<evidence type="ECO:0000313" key="3">
    <source>
        <dbReference type="WormBase" id="CBG05699"/>
    </source>
</evidence>
<dbReference type="AlphaFoldDB" id="A8X035"/>
<evidence type="ECO:0000313" key="1">
    <source>
        <dbReference type="EMBL" id="CAP25995.1"/>
    </source>
</evidence>
<protein>
    <submittedName>
        <fullName evidence="1">Protein CBG05699</fullName>
    </submittedName>
</protein>
<dbReference type="HOGENOM" id="CLU_2405602_0_0_1"/>
<dbReference type="Proteomes" id="UP000008549">
    <property type="component" value="Unassembled WGS sequence"/>
</dbReference>